<evidence type="ECO:0000256" key="1">
    <source>
        <dbReference type="SAM" id="MobiDB-lite"/>
    </source>
</evidence>
<protein>
    <submittedName>
        <fullName evidence="2">ARAD1D32120p</fullName>
    </submittedName>
</protein>
<reference evidence="2" key="2">
    <citation type="submission" date="2014-06" db="EMBL/GenBank/DDBJ databases">
        <title>The complete genome of Blastobotrys (Arxula) adeninivorans LS3 - a yeast of biotechnological interest.</title>
        <authorList>
            <person name="Kunze G."/>
            <person name="Gaillardin C."/>
            <person name="Czernicka M."/>
            <person name="Durrens P."/>
            <person name="Martin T."/>
            <person name="Boer E."/>
            <person name="Gabaldon T."/>
            <person name="Cruz J."/>
            <person name="Talla E."/>
            <person name="Marck C."/>
            <person name="Goffeau A."/>
            <person name="Barbe V."/>
            <person name="Baret P."/>
            <person name="Baronian K."/>
            <person name="Beier S."/>
            <person name="Bleykasten C."/>
            <person name="Bode R."/>
            <person name="Casaregola S."/>
            <person name="Despons L."/>
            <person name="Fairhead C."/>
            <person name="Giersberg M."/>
            <person name="Gierski P."/>
            <person name="Hahnel U."/>
            <person name="Hartmann A."/>
            <person name="Jankowska D."/>
            <person name="Jubin C."/>
            <person name="Jung P."/>
            <person name="Lafontaine I."/>
            <person name="Leh-Louis V."/>
            <person name="Lemaire M."/>
            <person name="Marcet-Houben M."/>
            <person name="Mascher M."/>
            <person name="Morel G."/>
            <person name="Richard G.-F."/>
            <person name="Riechen J."/>
            <person name="Sacerdot C."/>
            <person name="Sarkar A."/>
            <person name="Savel G."/>
            <person name="Schacherer J."/>
            <person name="Sherman D."/>
            <person name="Straub M.-L."/>
            <person name="Stein N."/>
            <person name="Thierry A."/>
            <person name="Trautwein-Schult A."/>
            <person name="Westhof E."/>
            <person name="Worch S."/>
            <person name="Dujon B."/>
            <person name="Souciet J.-L."/>
            <person name="Wincker P."/>
            <person name="Scholz U."/>
            <person name="Neuveglise N."/>
        </authorList>
    </citation>
    <scope>NUCLEOTIDE SEQUENCE</scope>
    <source>
        <strain evidence="2">LS3</strain>
    </source>
</reference>
<feature type="region of interest" description="Disordered" evidence="1">
    <location>
        <begin position="41"/>
        <end position="115"/>
    </location>
</feature>
<organism evidence="2">
    <name type="scientific">Blastobotrys adeninivorans</name>
    <name type="common">Yeast</name>
    <name type="synonym">Arxula adeninivorans</name>
    <dbReference type="NCBI Taxonomy" id="409370"/>
    <lineage>
        <taxon>Eukaryota</taxon>
        <taxon>Fungi</taxon>
        <taxon>Dikarya</taxon>
        <taxon>Ascomycota</taxon>
        <taxon>Saccharomycotina</taxon>
        <taxon>Dipodascomycetes</taxon>
        <taxon>Dipodascales</taxon>
        <taxon>Trichomonascaceae</taxon>
        <taxon>Blastobotrys</taxon>
    </lineage>
</organism>
<evidence type="ECO:0000313" key="2">
    <source>
        <dbReference type="EMBL" id="CDP38323.1"/>
    </source>
</evidence>
<dbReference type="AlphaFoldDB" id="A0A060TBI6"/>
<reference evidence="2" key="1">
    <citation type="submission" date="2014-02" db="EMBL/GenBank/DDBJ databases">
        <authorList>
            <person name="Genoscope - CEA"/>
        </authorList>
    </citation>
    <scope>NUCLEOTIDE SEQUENCE</scope>
    <source>
        <strain evidence="2">LS3</strain>
    </source>
</reference>
<proteinExistence type="predicted"/>
<gene>
    <name evidence="2" type="ORF">GNLVRS02_ARAD1D32120g</name>
</gene>
<name>A0A060TBI6_BLAAD</name>
<dbReference type="EMBL" id="HG937694">
    <property type="protein sequence ID" value="CDP38323.1"/>
    <property type="molecule type" value="Genomic_DNA"/>
</dbReference>
<sequence>MGSMGPLVHPYLRTLTSLCFMIMEGDWTACPYQRYFEEQNRRRRDDHMAGSGSESGSASSSSPTSTLSGGSTASTNFESRDKVQNDVQDTSQHEVVFCEEPQEMPSSPLESGRPKLSVLTKYIGGF</sequence>
<feature type="compositionally biased region" description="Low complexity" evidence="1">
    <location>
        <begin position="49"/>
        <end position="75"/>
    </location>
</feature>
<accession>A0A060TBI6</accession>